<reference evidence="2 3" key="1">
    <citation type="submission" date="2017-02" db="EMBL/GenBank/DDBJ databases">
        <authorList>
            <person name="Peterson S.W."/>
        </authorList>
    </citation>
    <scope>NUCLEOTIDE SEQUENCE [LARGE SCALE GENOMIC DNA]</scope>
    <source>
        <strain evidence="2 3">CECT 9189</strain>
    </source>
</reference>
<dbReference type="RefSeq" id="WP_080174433.1">
    <property type="nucleotide sequence ID" value="NZ_AP024854.1"/>
</dbReference>
<evidence type="ECO:0000313" key="3">
    <source>
        <dbReference type="Proteomes" id="UP000191116"/>
    </source>
</evidence>
<dbReference type="Proteomes" id="UP000191116">
    <property type="component" value="Unassembled WGS sequence"/>
</dbReference>
<keyword evidence="1" id="KW-0472">Membrane</keyword>
<name>A0A1T4SGE7_9GAMM</name>
<evidence type="ECO:0000256" key="1">
    <source>
        <dbReference type="SAM" id="Phobius"/>
    </source>
</evidence>
<keyword evidence="1" id="KW-1133">Transmembrane helix</keyword>
<dbReference type="Pfam" id="PF07963">
    <property type="entry name" value="N_methyl"/>
    <property type="match status" value="1"/>
</dbReference>
<feature type="transmembrane region" description="Helical" evidence="1">
    <location>
        <begin position="12"/>
        <end position="34"/>
    </location>
</feature>
<organism evidence="2 3">
    <name type="scientific">Photobacterium toruni</name>
    <dbReference type="NCBI Taxonomy" id="1935446"/>
    <lineage>
        <taxon>Bacteria</taxon>
        <taxon>Pseudomonadati</taxon>
        <taxon>Pseudomonadota</taxon>
        <taxon>Gammaproteobacteria</taxon>
        <taxon>Vibrionales</taxon>
        <taxon>Vibrionaceae</taxon>
        <taxon>Photobacterium</taxon>
    </lineage>
</organism>
<proteinExistence type="predicted"/>
<keyword evidence="1" id="KW-0812">Transmembrane</keyword>
<sequence>MNLYRKAKGFTLIEGIITIVLLAIAMITLISFLFPQVERSAIPYYQARSAAMGEAILNQVLARQFDQNSDPNGDSVYRCGENDKQGEFIYCSATGPHPKPATLGPDTQLEKSQPQYSNDVDDFIGCWGTKEQCQGYKDLHTIDRSKYPNTLMALIPSSDNAKYKHIFALISVQYDRPDLVVLNKQTLPEPRFKKITVTVNAGRYGKYNYIAYKGNY</sequence>
<dbReference type="EMBL" id="FUWP01000006">
    <property type="protein sequence ID" value="SKA27233.1"/>
    <property type="molecule type" value="Genomic_DNA"/>
</dbReference>
<gene>
    <name evidence="2" type="ORF">CZ814_01576</name>
</gene>
<protein>
    <submittedName>
        <fullName evidence="2">Uncharacterized protein</fullName>
    </submittedName>
</protein>
<accession>A0A1T4SGE7</accession>
<dbReference type="AlphaFoldDB" id="A0A1T4SGE7"/>
<dbReference type="InterPro" id="IPR012902">
    <property type="entry name" value="N_methyl_site"/>
</dbReference>
<evidence type="ECO:0000313" key="2">
    <source>
        <dbReference type="EMBL" id="SKA27233.1"/>
    </source>
</evidence>
<dbReference type="PROSITE" id="PS00409">
    <property type="entry name" value="PROKAR_NTER_METHYL"/>
    <property type="match status" value="1"/>
</dbReference>
<dbReference type="OrthoDB" id="5593857at2"/>